<reference evidence="5 6" key="1">
    <citation type="submission" date="2016-10" db="EMBL/GenBank/DDBJ databases">
        <title>Reductive evolution of mitochondrial metabolism and differential evolution of invasion-related proteins in Cryptosporidium.</title>
        <authorList>
            <person name="Liu S."/>
            <person name="Roellig D.M."/>
            <person name="Guo Y."/>
            <person name="Li N."/>
            <person name="Frace M.A."/>
            <person name="Tang K."/>
            <person name="Zhang L."/>
            <person name="Feng Y."/>
            <person name="Xiao L."/>
        </authorList>
    </citation>
    <scope>NUCLEOTIDE SEQUENCE [LARGE SCALE GENOMIC DNA]</scope>
    <source>
        <strain evidence="5">30847</strain>
    </source>
</reference>
<keyword evidence="1 5" id="KW-0240">DNA-directed RNA polymerase</keyword>
<dbReference type="OrthoDB" id="510325at2759"/>
<evidence type="ECO:0000256" key="2">
    <source>
        <dbReference type="ARBA" id="ARBA00023163"/>
    </source>
</evidence>
<evidence type="ECO:0000259" key="4">
    <source>
        <dbReference type="Pfam" id="PF13656"/>
    </source>
</evidence>
<dbReference type="InterPro" id="IPR036603">
    <property type="entry name" value="RBP11-like"/>
</dbReference>
<keyword evidence="6" id="KW-1185">Reference proteome</keyword>
<dbReference type="Proteomes" id="UP000186804">
    <property type="component" value="Unassembled WGS sequence"/>
</dbReference>
<protein>
    <submittedName>
        <fullName evidence="5">DNA-directed RNA polymerases I and III subunit RPAC2</fullName>
    </submittedName>
</protein>
<dbReference type="RefSeq" id="XP_067069441.1">
    <property type="nucleotide sequence ID" value="XM_067211837.1"/>
</dbReference>
<dbReference type="GO" id="GO:0005736">
    <property type="term" value="C:RNA polymerase I complex"/>
    <property type="evidence" value="ECO:0007669"/>
    <property type="project" value="TreeGrafter"/>
</dbReference>
<dbReference type="Pfam" id="PF13656">
    <property type="entry name" value="RNA_pol_L_2"/>
    <property type="match status" value="1"/>
</dbReference>
<dbReference type="GO" id="GO:0003899">
    <property type="term" value="F:DNA-directed RNA polymerase activity"/>
    <property type="evidence" value="ECO:0007669"/>
    <property type="project" value="TreeGrafter"/>
</dbReference>
<dbReference type="VEuPathDB" id="CryptoDB:cand_016020"/>
<comment type="caution">
    <text evidence="5">The sequence shown here is derived from an EMBL/GenBank/DDBJ whole genome shotgun (WGS) entry which is preliminary data.</text>
</comment>
<dbReference type="AlphaFoldDB" id="A0A1J4MVX2"/>
<feature type="domain" description="DNA-directed RNA polymerase RBP11-like dimerisation" evidence="4">
    <location>
        <begin position="33"/>
        <end position="144"/>
    </location>
</feature>
<dbReference type="PANTHER" id="PTHR13946:SF28">
    <property type="entry name" value="DNA-DIRECTED RNA POLYMERASES I AND III SUBUNIT RPAC2"/>
    <property type="match status" value="1"/>
</dbReference>
<dbReference type="GeneID" id="92365787"/>
<evidence type="ECO:0000313" key="6">
    <source>
        <dbReference type="Proteomes" id="UP000186804"/>
    </source>
</evidence>
<dbReference type="InterPro" id="IPR009025">
    <property type="entry name" value="RBP11-like_dimer"/>
</dbReference>
<dbReference type="GO" id="GO:0006383">
    <property type="term" value="P:transcription by RNA polymerase III"/>
    <property type="evidence" value="ECO:0007669"/>
    <property type="project" value="TreeGrafter"/>
</dbReference>
<proteinExistence type="inferred from homology"/>
<accession>A0A1J4MVX2</accession>
<evidence type="ECO:0000313" key="5">
    <source>
        <dbReference type="EMBL" id="OII77595.1"/>
    </source>
</evidence>
<evidence type="ECO:0000256" key="3">
    <source>
        <dbReference type="ARBA" id="ARBA00025751"/>
    </source>
</evidence>
<dbReference type="GO" id="GO:0046983">
    <property type="term" value="F:protein dimerization activity"/>
    <property type="evidence" value="ECO:0007669"/>
    <property type="project" value="InterPro"/>
</dbReference>
<dbReference type="InterPro" id="IPR033898">
    <property type="entry name" value="RNAP_AC19"/>
</dbReference>
<dbReference type="GO" id="GO:0006362">
    <property type="term" value="P:transcription elongation by RNA polymerase I"/>
    <property type="evidence" value="ECO:0007669"/>
    <property type="project" value="TreeGrafter"/>
</dbReference>
<sequence>MNKDPIIDPDNLNTKINVSSRAEMLKNLESANLTFQINGEDHTLGNIMRHLAMLNPSTTFAGYAIPHPSISSMNLRIETVSNVDYGKEDQIFKLEDKFDNTTKTKQDIIIHSNNSINNLGDRLNALGVLRKACKDLLDICDTIEMRFDEAIHNFSHEMRD</sequence>
<dbReference type="EMBL" id="LRBS01000033">
    <property type="protein sequence ID" value="OII77595.1"/>
    <property type="molecule type" value="Genomic_DNA"/>
</dbReference>
<dbReference type="SUPFAM" id="SSF55257">
    <property type="entry name" value="RBP11-like subunits of RNA polymerase"/>
    <property type="match status" value="1"/>
</dbReference>
<organism evidence="5 6">
    <name type="scientific">Cryptosporidium andersoni</name>
    <dbReference type="NCBI Taxonomy" id="117008"/>
    <lineage>
        <taxon>Eukaryota</taxon>
        <taxon>Sar</taxon>
        <taxon>Alveolata</taxon>
        <taxon>Apicomplexa</taxon>
        <taxon>Conoidasida</taxon>
        <taxon>Coccidia</taxon>
        <taxon>Eucoccidiorida</taxon>
        <taxon>Eimeriorina</taxon>
        <taxon>Cryptosporidiidae</taxon>
        <taxon>Cryptosporidium</taxon>
    </lineage>
</organism>
<comment type="similarity">
    <text evidence="3">Belongs to the archaeal Rpo11/eukaryotic RPB11/RPC19 RNA polymerase subunit family.</text>
</comment>
<keyword evidence="2" id="KW-0804">Transcription</keyword>
<gene>
    <name evidence="5" type="ORF">cand_016020</name>
</gene>
<dbReference type="PANTHER" id="PTHR13946">
    <property type="entry name" value="DNA-DIRECTED RNA POLYMERASE I,II,III"/>
    <property type="match status" value="1"/>
</dbReference>
<dbReference type="GO" id="GO:0005666">
    <property type="term" value="C:RNA polymerase III complex"/>
    <property type="evidence" value="ECO:0007669"/>
    <property type="project" value="TreeGrafter"/>
</dbReference>
<dbReference type="CDD" id="cd07029">
    <property type="entry name" value="RNAP_I_III_AC19"/>
    <property type="match status" value="1"/>
</dbReference>
<name>A0A1J4MVX2_9CRYT</name>
<dbReference type="Gene3D" id="3.30.1360.10">
    <property type="entry name" value="RNA polymerase, RBP11-like subunit"/>
    <property type="match status" value="1"/>
</dbReference>
<evidence type="ECO:0000256" key="1">
    <source>
        <dbReference type="ARBA" id="ARBA00022478"/>
    </source>
</evidence>